<gene>
    <name evidence="1" type="ORF">L0665_01920</name>
</gene>
<evidence type="ECO:0000313" key="1">
    <source>
        <dbReference type="EMBL" id="MDE4907377.1"/>
    </source>
</evidence>
<dbReference type="Proteomes" id="UP001143747">
    <property type="component" value="Unassembled WGS sequence"/>
</dbReference>
<reference evidence="1" key="1">
    <citation type="submission" date="2022-01" db="EMBL/GenBank/DDBJ databases">
        <title>Draft genome of Methanogenium marinum DSM 15558.</title>
        <authorList>
            <person name="Chen S.-C."/>
            <person name="You Y.-T."/>
        </authorList>
    </citation>
    <scope>NUCLEOTIDE SEQUENCE</scope>
    <source>
        <strain evidence="1">DSM 15558</strain>
    </source>
</reference>
<proteinExistence type="predicted"/>
<evidence type="ECO:0000313" key="2">
    <source>
        <dbReference type="Proteomes" id="UP001143747"/>
    </source>
</evidence>
<dbReference type="RefSeq" id="WP_274924032.1">
    <property type="nucleotide sequence ID" value="NZ_JAKELO010000002.1"/>
</dbReference>
<dbReference type="AlphaFoldDB" id="A0A9Q4PY78"/>
<accession>A0A9Q4PY78</accession>
<organism evidence="1 2">
    <name type="scientific">Methanogenium marinum</name>
    <dbReference type="NCBI Taxonomy" id="348610"/>
    <lineage>
        <taxon>Archaea</taxon>
        <taxon>Methanobacteriati</taxon>
        <taxon>Methanobacteriota</taxon>
        <taxon>Stenosarchaea group</taxon>
        <taxon>Methanomicrobia</taxon>
        <taxon>Methanomicrobiales</taxon>
        <taxon>Methanomicrobiaceae</taxon>
        <taxon>Methanogenium</taxon>
    </lineage>
</organism>
<protein>
    <submittedName>
        <fullName evidence="1">Uncharacterized protein</fullName>
    </submittedName>
</protein>
<comment type="caution">
    <text evidence="1">The sequence shown here is derived from an EMBL/GenBank/DDBJ whole genome shotgun (WGS) entry which is preliminary data.</text>
</comment>
<name>A0A9Q4PY78_9EURY</name>
<keyword evidence="2" id="KW-1185">Reference proteome</keyword>
<dbReference type="EMBL" id="JAKELO010000002">
    <property type="protein sequence ID" value="MDE4907377.1"/>
    <property type="molecule type" value="Genomic_DNA"/>
</dbReference>
<sequence>MSLGRRSESIDERCMMGIMGILVSQPDNPLMRGFAELWSGSIVYVACEEAGRIEEVEEQSLIVEEICDFFSPPPSSLQSRVVEVKSYFAGPALKE</sequence>